<dbReference type="STRING" id="1844972.A7K91_15010"/>
<dbReference type="AlphaFoldDB" id="A0A1A5YU58"/>
<protein>
    <submittedName>
        <fullName evidence="2">GNAT family acetyltransferase</fullName>
    </submittedName>
</protein>
<reference evidence="2 3" key="1">
    <citation type="submission" date="2016-05" db="EMBL/GenBank/DDBJ databases">
        <title>Paenibacillus oryzae. sp. nov., isolated from the rice root.</title>
        <authorList>
            <person name="Zhang J."/>
            <person name="Zhang X."/>
        </authorList>
    </citation>
    <scope>NUCLEOTIDE SEQUENCE [LARGE SCALE GENOMIC DNA]</scope>
    <source>
        <strain evidence="2 3">1DrF-4</strain>
    </source>
</reference>
<evidence type="ECO:0000313" key="2">
    <source>
        <dbReference type="EMBL" id="OBR68935.1"/>
    </source>
</evidence>
<dbReference type="InterPro" id="IPR016181">
    <property type="entry name" value="Acyl_CoA_acyltransferase"/>
</dbReference>
<dbReference type="InterPro" id="IPR000182">
    <property type="entry name" value="GNAT_dom"/>
</dbReference>
<gene>
    <name evidence="2" type="ORF">A7K91_15010</name>
</gene>
<dbReference type="PROSITE" id="PS51186">
    <property type="entry name" value="GNAT"/>
    <property type="match status" value="1"/>
</dbReference>
<dbReference type="EMBL" id="LYPA01000023">
    <property type="protein sequence ID" value="OBR68935.1"/>
    <property type="molecule type" value="Genomic_DNA"/>
</dbReference>
<dbReference type="SUPFAM" id="SSF55729">
    <property type="entry name" value="Acyl-CoA N-acyltransferases (Nat)"/>
    <property type="match status" value="1"/>
</dbReference>
<proteinExistence type="predicted"/>
<keyword evidence="2" id="KW-0808">Transferase</keyword>
<dbReference type="Gene3D" id="3.40.630.30">
    <property type="match status" value="1"/>
</dbReference>
<dbReference type="Pfam" id="PF00583">
    <property type="entry name" value="Acetyltransf_1"/>
    <property type="match status" value="1"/>
</dbReference>
<dbReference type="OrthoDB" id="1821130at2"/>
<dbReference type="PANTHER" id="PTHR43617">
    <property type="entry name" value="L-AMINO ACID N-ACETYLTRANSFERASE"/>
    <property type="match status" value="1"/>
</dbReference>
<sequence length="202" mass="23558">MIIRPYQDQDEASWLRCRVLSFLDTSYYDNVLKEKEHYQNPSIELVALEGNEVIGLIDIELENSPGDVCSKNRKGLGGMIWHVAVHPDYRRKGIGRYLLSEAIERARKYKIKRLEAWTRDDLWVQEWYGKMGFNWIESYLQVYIEGGRELKGTIESNISQLYPVFVFAHYSGLDKANIKNKFSRAHETNLYELLLNCGEGEA</sequence>
<feature type="domain" description="N-acetyltransferase" evidence="1">
    <location>
        <begin position="1"/>
        <end position="155"/>
    </location>
</feature>
<dbReference type="InterPro" id="IPR050276">
    <property type="entry name" value="MshD_Acetyltransferase"/>
</dbReference>
<dbReference type="RefSeq" id="WP_068678787.1">
    <property type="nucleotide sequence ID" value="NZ_LYPA01000023.1"/>
</dbReference>
<comment type="caution">
    <text evidence="2">The sequence shown here is derived from an EMBL/GenBank/DDBJ whole genome shotgun (WGS) entry which is preliminary data.</text>
</comment>
<name>A0A1A5YU58_9BACL</name>
<keyword evidence="3" id="KW-1185">Reference proteome</keyword>
<evidence type="ECO:0000313" key="3">
    <source>
        <dbReference type="Proteomes" id="UP000092024"/>
    </source>
</evidence>
<dbReference type="CDD" id="cd04301">
    <property type="entry name" value="NAT_SF"/>
    <property type="match status" value="1"/>
</dbReference>
<evidence type="ECO:0000259" key="1">
    <source>
        <dbReference type="PROSITE" id="PS51186"/>
    </source>
</evidence>
<dbReference type="Proteomes" id="UP000092024">
    <property type="component" value="Unassembled WGS sequence"/>
</dbReference>
<accession>A0A1A5YU58</accession>
<organism evidence="2 3">
    <name type="scientific">Paenibacillus oryzae</name>
    <dbReference type="NCBI Taxonomy" id="1844972"/>
    <lineage>
        <taxon>Bacteria</taxon>
        <taxon>Bacillati</taxon>
        <taxon>Bacillota</taxon>
        <taxon>Bacilli</taxon>
        <taxon>Bacillales</taxon>
        <taxon>Paenibacillaceae</taxon>
        <taxon>Paenibacillus</taxon>
    </lineage>
</organism>
<dbReference type="GO" id="GO:0016747">
    <property type="term" value="F:acyltransferase activity, transferring groups other than amino-acyl groups"/>
    <property type="evidence" value="ECO:0007669"/>
    <property type="project" value="InterPro"/>
</dbReference>